<evidence type="ECO:0000313" key="2">
    <source>
        <dbReference type="Proteomes" id="UP000054350"/>
    </source>
</evidence>
<accession>A0A0L0SU25</accession>
<dbReference type="EMBL" id="GG745349">
    <property type="protein sequence ID" value="KNE66032.1"/>
    <property type="molecule type" value="Genomic_DNA"/>
</dbReference>
<organism evidence="1 2">
    <name type="scientific">Allomyces macrogynus (strain ATCC 38327)</name>
    <name type="common">Allomyces javanicus var. macrogynus</name>
    <dbReference type="NCBI Taxonomy" id="578462"/>
    <lineage>
        <taxon>Eukaryota</taxon>
        <taxon>Fungi</taxon>
        <taxon>Fungi incertae sedis</taxon>
        <taxon>Blastocladiomycota</taxon>
        <taxon>Blastocladiomycetes</taxon>
        <taxon>Blastocladiales</taxon>
        <taxon>Blastocladiaceae</taxon>
        <taxon>Allomyces</taxon>
    </lineage>
</organism>
<evidence type="ECO:0000313" key="1">
    <source>
        <dbReference type="EMBL" id="KNE66032.1"/>
    </source>
</evidence>
<reference evidence="2" key="2">
    <citation type="submission" date="2009-11" db="EMBL/GenBank/DDBJ databases">
        <title>The Genome Sequence of Allomyces macrogynus strain ATCC 38327.</title>
        <authorList>
            <consortium name="The Broad Institute Genome Sequencing Platform"/>
            <person name="Russ C."/>
            <person name="Cuomo C."/>
            <person name="Shea T."/>
            <person name="Young S.K."/>
            <person name="Zeng Q."/>
            <person name="Koehrsen M."/>
            <person name="Haas B."/>
            <person name="Borodovsky M."/>
            <person name="Guigo R."/>
            <person name="Alvarado L."/>
            <person name="Berlin A."/>
            <person name="Borenstein D."/>
            <person name="Chen Z."/>
            <person name="Engels R."/>
            <person name="Freedman E."/>
            <person name="Gellesch M."/>
            <person name="Goldberg J."/>
            <person name="Griggs A."/>
            <person name="Gujja S."/>
            <person name="Heiman D."/>
            <person name="Hepburn T."/>
            <person name="Howarth C."/>
            <person name="Jen D."/>
            <person name="Larson L."/>
            <person name="Lewis B."/>
            <person name="Mehta T."/>
            <person name="Park D."/>
            <person name="Pearson M."/>
            <person name="Roberts A."/>
            <person name="Saif S."/>
            <person name="Shenoy N."/>
            <person name="Sisk P."/>
            <person name="Stolte C."/>
            <person name="Sykes S."/>
            <person name="Walk T."/>
            <person name="White J."/>
            <person name="Yandava C."/>
            <person name="Burger G."/>
            <person name="Gray M.W."/>
            <person name="Holland P.W.H."/>
            <person name="King N."/>
            <person name="Lang F.B.F."/>
            <person name="Roger A.J."/>
            <person name="Ruiz-Trillo I."/>
            <person name="Lander E."/>
            <person name="Nusbaum C."/>
        </authorList>
    </citation>
    <scope>NUCLEOTIDE SEQUENCE [LARGE SCALE GENOMIC DNA]</scope>
    <source>
        <strain evidence="2">ATCC 38327</strain>
    </source>
</reference>
<dbReference type="AlphaFoldDB" id="A0A0L0SU25"/>
<dbReference type="VEuPathDB" id="FungiDB:AMAG_19317"/>
<proteinExistence type="predicted"/>
<reference evidence="1 2" key="1">
    <citation type="submission" date="2009-11" db="EMBL/GenBank/DDBJ databases">
        <title>Annotation of Allomyces macrogynus ATCC 38327.</title>
        <authorList>
            <consortium name="The Broad Institute Genome Sequencing Platform"/>
            <person name="Russ C."/>
            <person name="Cuomo C."/>
            <person name="Burger G."/>
            <person name="Gray M.W."/>
            <person name="Holland P.W.H."/>
            <person name="King N."/>
            <person name="Lang F.B.F."/>
            <person name="Roger A.J."/>
            <person name="Ruiz-Trillo I."/>
            <person name="Young S.K."/>
            <person name="Zeng Q."/>
            <person name="Gargeya S."/>
            <person name="Fitzgerald M."/>
            <person name="Haas B."/>
            <person name="Abouelleil A."/>
            <person name="Alvarado L."/>
            <person name="Arachchi H.M."/>
            <person name="Berlin A."/>
            <person name="Chapman S.B."/>
            <person name="Gearin G."/>
            <person name="Goldberg J."/>
            <person name="Griggs A."/>
            <person name="Gujja S."/>
            <person name="Hansen M."/>
            <person name="Heiman D."/>
            <person name="Howarth C."/>
            <person name="Larimer J."/>
            <person name="Lui A."/>
            <person name="MacDonald P.J.P."/>
            <person name="McCowen C."/>
            <person name="Montmayeur A."/>
            <person name="Murphy C."/>
            <person name="Neiman D."/>
            <person name="Pearson M."/>
            <person name="Priest M."/>
            <person name="Roberts A."/>
            <person name="Saif S."/>
            <person name="Shea T."/>
            <person name="Sisk P."/>
            <person name="Stolte C."/>
            <person name="Sykes S."/>
            <person name="Wortman J."/>
            <person name="Nusbaum C."/>
            <person name="Birren B."/>
        </authorList>
    </citation>
    <scope>NUCLEOTIDE SEQUENCE [LARGE SCALE GENOMIC DNA]</scope>
    <source>
        <strain evidence="1 2">ATCC 38327</strain>
    </source>
</reference>
<sequence>MMRQLRRDLDYVSSVMADHLPAPGGTAATGRASPGQLPAAVPVQDLLTPSTDTLPEPTGSRAAARRRTRFLGAAVPADALAGATPDVPALV</sequence>
<protein>
    <submittedName>
        <fullName evidence="1">Uncharacterized protein</fullName>
    </submittedName>
</protein>
<dbReference type="Proteomes" id="UP000054350">
    <property type="component" value="Unassembled WGS sequence"/>
</dbReference>
<name>A0A0L0SU25_ALLM3</name>
<gene>
    <name evidence="1" type="ORF">AMAG_19317</name>
</gene>
<keyword evidence="2" id="KW-1185">Reference proteome</keyword>